<evidence type="ECO:0000256" key="2">
    <source>
        <dbReference type="PROSITE-ProRule" id="PRU00285"/>
    </source>
</evidence>
<name>A0A9P6HQN8_9AGAM</name>
<dbReference type="OrthoDB" id="1431247at2759"/>
<dbReference type="PROSITE" id="PS01031">
    <property type="entry name" value="SHSP"/>
    <property type="match status" value="1"/>
</dbReference>
<evidence type="ECO:0000313" key="7">
    <source>
        <dbReference type="Proteomes" id="UP000736335"/>
    </source>
</evidence>
<keyword evidence="1" id="KW-0346">Stress response</keyword>
<evidence type="ECO:0000256" key="4">
    <source>
        <dbReference type="SAM" id="MobiDB-lite"/>
    </source>
</evidence>
<gene>
    <name evidence="6" type="ORF">BJ322DRAFT_1118420</name>
</gene>
<dbReference type="Pfam" id="PF00011">
    <property type="entry name" value="HSP20"/>
    <property type="match status" value="1"/>
</dbReference>
<dbReference type="CDD" id="cd06464">
    <property type="entry name" value="ACD_sHsps-like"/>
    <property type="match status" value="1"/>
</dbReference>
<proteinExistence type="inferred from homology"/>
<organism evidence="6 7">
    <name type="scientific">Thelephora terrestris</name>
    <dbReference type="NCBI Taxonomy" id="56493"/>
    <lineage>
        <taxon>Eukaryota</taxon>
        <taxon>Fungi</taxon>
        <taxon>Dikarya</taxon>
        <taxon>Basidiomycota</taxon>
        <taxon>Agaricomycotina</taxon>
        <taxon>Agaricomycetes</taxon>
        <taxon>Thelephorales</taxon>
        <taxon>Thelephoraceae</taxon>
        <taxon>Thelephora</taxon>
    </lineage>
</organism>
<evidence type="ECO:0000259" key="5">
    <source>
        <dbReference type="PROSITE" id="PS01031"/>
    </source>
</evidence>
<dbReference type="SUPFAM" id="SSF49764">
    <property type="entry name" value="HSP20-like chaperones"/>
    <property type="match status" value="1"/>
</dbReference>
<dbReference type="PANTHER" id="PTHR11527">
    <property type="entry name" value="HEAT-SHOCK PROTEIN 20 FAMILY MEMBER"/>
    <property type="match status" value="1"/>
</dbReference>
<feature type="domain" description="SHSP" evidence="5">
    <location>
        <begin position="44"/>
        <end position="156"/>
    </location>
</feature>
<protein>
    <submittedName>
        <fullName evidence="6">HSP20-like chaperone</fullName>
    </submittedName>
</protein>
<dbReference type="InterPro" id="IPR002068">
    <property type="entry name" value="A-crystallin/Hsp20_dom"/>
</dbReference>
<dbReference type="AlphaFoldDB" id="A0A9P6HQN8"/>
<dbReference type="InterPro" id="IPR031107">
    <property type="entry name" value="Small_HSP"/>
</dbReference>
<feature type="compositionally biased region" description="Basic and acidic residues" evidence="4">
    <location>
        <begin position="1"/>
        <end position="12"/>
    </location>
</feature>
<dbReference type="Gene3D" id="2.60.40.790">
    <property type="match status" value="1"/>
</dbReference>
<reference evidence="6" key="1">
    <citation type="journal article" date="2020" name="Nat. Commun.">
        <title>Large-scale genome sequencing of mycorrhizal fungi provides insights into the early evolution of symbiotic traits.</title>
        <authorList>
            <person name="Miyauchi S."/>
            <person name="Kiss E."/>
            <person name="Kuo A."/>
            <person name="Drula E."/>
            <person name="Kohler A."/>
            <person name="Sanchez-Garcia M."/>
            <person name="Morin E."/>
            <person name="Andreopoulos B."/>
            <person name="Barry K.W."/>
            <person name="Bonito G."/>
            <person name="Buee M."/>
            <person name="Carver A."/>
            <person name="Chen C."/>
            <person name="Cichocki N."/>
            <person name="Clum A."/>
            <person name="Culley D."/>
            <person name="Crous P.W."/>
            <person name="Fauchery L."/>
            <person name="Girlanda M."/>
            <person name="Hayes R.D."/>
            <person name="Keri Z."/>
            <person name="LaButti K."/>
            <person name="Lipzen A."/>
            <person name="Lombard V."/>
            <person name="Magnuson J."/>
            <person name="Maillard F."/>
            <person name="Murat C."/>
            <person name="Nolan M."/>
            <person name="Ohm R.A."/>
            <person name="Pangilinan J."/>
            <person name="Pereira M.F."/>
            <person name="Perotto S."/>
            <person name="Peter M."/>
            <person name="Pfister S."/>
            <person name="Riley R."/>
            <person name="Sitrit Y."/>
            <person name="Stielow J.B."/>
            <person name="Szollosi G."/>
            <person name="Zifcakova L."/>
            <person name="Stursova M."/>
            <person name="Spatafora J.W."/>
            <person name="Tedersoo L."/>
            <person name="Vaario L.M."/>
            <person name="Yamada A."/>
            <person name="Yan M."/>
            <person name="Wang P."/>
            <person name="Xu J."/>
            <person name="Bruns T."/>
            <person name="Baldrian P."/>
            <person name="Vilgalys R."/>
            <person name="Dunand C."/>
            <person name="Henrissat B."/>
            <person name="Grigoriev I.V."/>
            <person name="Hibbett D."/>
            <person name="Nagy L.G."/>
            <person name="Martin F.M."/>
        </authorList>
    </citation>
    <scope>NUCLEOTIDE SEQUENCE</scope>
    <source>
        <strain evidence="6">UH-Tt-Lm1</strain>
    </source>
</reference>
<evidence type="ECO:0000313" key="6">
    <source>
        <dbReference type="EMBL" id="KAF9790785.1"/>
    </source>
</evidence>
<comment type="similarity">
    <text evidence="2 3">Belongs to the small heat shock protein (HSP20) family.</text>
</comment>
<feature type="region of interest" description="Disordered" evidence="4">
    <location>
        <begin position="1"/>
        <end position="20"/>
    </location>
</feature>
<comment type="caution">
    <text evidence="6">The sequence shown here is derived from an EMBL/GenBank/DDBJ whole genome shotgun (WGS) entry which is preliminary data.</text>
</comment>
<evidence type="ECO:0000256" key="3">
    <source>
        <dbReference type="RuleBase" id="RU003616"/>
    </source>
</evidence>
<dbReference type="Proteomes" id="UP000736335">
    <property type="component" value="Unassembled WGS sequence"/>
</dbReference>
<keyword evidence="7" id="KW-1185">Reference proteome</keyword>
<sequence>MPREGPEADGHRRAPISRALADDRGVKRIYPSVIKGTHPKRRSEVVHLLKPRIDLHEDAEKNLVTATFELPGLTKDQVNINMHAGNLIISGEVSESTEKSEHGYAVRERRTGRFSRSVGLPEGTKVSAVASSMENGVLTATYPKATAVQEPQRIVI</sequence>
<accession>A0A9P6HQN8</accession>
<evidence type="ECO:0000256" key="1">
    <source>
        <dbReference type="ARBA" id="ARBA00023016"/>
    </source>
</evidence>
<dbReference type="EMBL" id="WIUZ02000002">
    <property type="protein sequence ID" value="KAF9790785.1"/>
    <property type="molecule type" value="Genomic_DNA"/>
</dbReference>
<dbReference type="InterPro" id="IPR008978">
    <property type="entry name" value="HSP20-like_chaperone"/>
</dbReference>
<feature type="non-terminal residue" evidence="6">
    <location>
        <position position="1"/>
    </location>
</feature>
<reference evidence="6" key="2">
    <citation type="submission" date="2020-11" db="EMBL/GenBank/DDBJ databases">
        <authorList>
            <consortium name="DOE Joint Genome Institute"/>
            <person name="Kuo A."/>
            <person name="Miyauchi S."/>
            <person name="Kiss E."/>
            <person name="Drula E."/>
            <person name="Kohler A."/>
            <person name="Sanchez-Garcia M."/>
            <person name="Andreopoulos B."/>
            <person name="Barry K.W."/>
            <person name="Bonito G."/>
            <person name="Buee M."/>
            <person name="Carver A."/>
            <person name="Chen C."/>
            <person name="Cichocki N."/>
            <person name="Clum A."/>
            <person name="Culley D."/>
            <person name="Crous P.W."/>
            <person name="Fauchery L."/>
            <person name="Girlanda M."/>
            <person name="Hayes R."/>
            <person name="Keri Z."/>
            <person name="Labutti K."/>
            <person name="Lipzen A."/>
            <person name="Lombard V."/>
            <person name="Magnuson J."/>
            <person name="Maillard F."/>
            <person name="Morin E."/>
            <person name="Murat C."/>
            <person name="Nolan M."/>
            <person name="Ohm R."/>
            <person name="Pangilinan J."/>
            <person name="Pereira M."/>
            <person name="Perotto S."/>
            <person name="Peter M."/>
            <person name="Riley R."/>
            <person name="Sitrit Y."/>
            <person name="Stielow B."/>
            <person name="Szollosi G."/>
            <person name="Zifcakova L."/>
            <person name="Stursova M."/>
            <person name="Spatafora J.W."/>
            <person name="Tedersoo L."/>
            <person name="Vaario L.-M."/>
            <person name="Yamada A."/>
            <person name="Yan M."/>
            <person name="Wang P."/>
            <person name="Xu J."/>
            <person name="Bruns T."/>
            <person name="Baldrian P."/>
            <person name="Vilgalys R."/>
            <person name="Henrissat B."/>
            <person name="Grigoriev I.V."/>
            <person name="Hibbett D."/>
            <person name="Nagy L.G."/>
            <person name="Martin F.M."/>
        </authorList>
    </citation>
    <scope>NUCLEOTIDE SEQUENCE</scope>
    <source>
        <strain evidence="6">UH-Tt-Lm1</strain>
    </source>
</reference>